<feature type="region of interest" description="Disordered" evidence="1">
    <location>
        <begin position="1"/>
        <end position="51"/>
    </location>
</feature>
<proteinExistence type="predicted"/>
<feature type="compositionally biased region" description="Polar residues" evidence="1">
    <location>
        <begin position="1"/>
        <end position="10"/>
    </location>
</feature>
<dbReference type="EMBL" id="CAJFCW020000001">
    <property type="protein sequence ID" value="CAG9079968.1"/>
    <property type="molecule type" value="Genomic_DNA"/>
</dbReference>
<organism evidence="2 3">
    <name type="scientific">Bursaphelenchus okinawaensis</name>
    <dbReference type="NCBI Taxonomy" id="465554"/>
    <lineage>
        <taxon>Eukaryota</taxon>
        <taxon>Metazoa</taxon>
        <taxon>Ecdysozoa</taxon>
        <taxon>Nematoda</taxon>
        <taxon>Chromadorea</taxon>
        <taxon>Rhabditida</taxon>
        <taxon>Tylenchina</taxon>
        <taxon>Tylenchomorpha</taxon>
        <taxon>Aphelenchoidea</taxon>
        <taxon>Aphelenchoididae</taxon>
        <taxon>Bursaphelenchus</taxon>
    </lineage>
</organism>
<dbReference type="AlphaFoldDB" id="A0A811JS17"/>
<protein>
    <submittedName>
        <fullName evidence="2">Uncharacterized protein</fullName>
    </submittedName>
</protein>
<evidence type="ECO:0000313" key="3">
    <source>
        <dbReference type="Proteomes" id="UP000614601"/>
    </source>
</evidence>
<gene>
    <name evidence="2" type="ORF">BOKJ2_LOCUS641</name>
</gene>
<accession>A0A811JS17</accession>
<name>A0A811JS17_9BILA</name>
<dbReference type="Proteomes" id="UP000783686">
    <property type="component" value="Unassembled WGS sequence"/>
</dbReference>
<dbReference type="Proteomes" id="UP000614601">
    <property type="component" value="Unassembled WGS sequence"/>
</dbReference>
<dbReference type="EMBL" id="CAJFDH010000001">
    <property type="protein sequence ID" value="CAD5205957.1"/>
    <property type="molecule type" value="Genomic_DNA"/>
</dbReference>
<comment type="caution">
    <text evidence="2">The sequence shown here is derived from an EMBL/GenBank/DDBJ whole genome shotgun (WGS) entry which is preliminary data.</text>
</comment>
<keyword evidence="3" id="KW-1185">Reference proteome</keyword>
<evidence type="ECO:0000256" key="1">
    <source>
        <dbReference type="SAM" id="MobiDB-lite"/>
    </source>
</evidence>
<evidence type="ECO:0000313" key="2">
    <source>
        <dbReference type="EMBL" id="CAD5205957.1"/>
    </source>
</evidence>
<reference evidence="2" key="1">
    <citation type="submission" date="2020-09" db="EMBL/GenBank/DDBJ databases">
        <authorList>
            <person name="Kikuchi T."/>
        </authorList>
    </citation>
    <scope>NUCLEOTIDE SEQUENCE</scope>
    <source>
        <strain evidence="2">SH1</strain>
    </source>
</reference>
<sequence>MAKDNSQSQKNGDEGQDLVHSGENGPVDPGLLEGEEAENGGAVALGQEEEFGRRMMPVQLPELQIEGRLSNERLQRNYVKQYDEQVPPVDRIHRERARWSHATQRCHYRCCDVWLRLKNRTEDRVMKSSEYIELILDPDTDWTTWGGEAVR</sequence>